<dbReference type="PANTHER" id="PTHR35936">
    <property type="entry name" value="MEMBRANE-BOUND LYTIC MUREIN TRANSGLYCOSYLASE F"/>
    <property type="match status" value="1"/>
</dbReference>
<sequence length="268" mass="30063">MPNLRRLLAGLLLIVAGPCLAHDCPRDYRVGVSPIGYSYYLDAQGQPTGSSFDFYAELSRRSGCRFNLTAVPRARSWYLLENQEVDLITPTIRTPERDHLGVFIEYFRGHSDLLIRRELAPQIHSLSDFLAQPTLQLGLVRGHSNGPALDDQIALLDGNRVQYAADPHNVFLRLQAGRIQGTIMPAGLYQKEVDDLALHDQLQLIRIAEADAFATGAYLSRLSLGPEELAHLQQHIQSMLDDGTLRELLTRRHGKPLTDRYYLDTPAP</sequence>
<reference evidence="5 6" key="1">
    <citation type="submission" date="2020-08" db="EMBL/GenBank/DDBJ databases">
        <title>Functional genomics of gut bacteria from endangered species of beetles.</title>
        <authorList>
            <person name="Carlos-Shanley C."/>
        </authorList>
    </citation>
    <scope>NUCLEOTIDE SEQUENCE [LARGE SCALE GENOMIC DNA]</scope>
    <source>
        <strain evidence="5 6">S00202</strain>
    </source>
</reference>
<evidence type="ECO:0000259" key="4">
    <source>
        <dbReference type="Pfam" id="PF00497"/>
    </source>
</evidence>
<evidence type="ECO:0000313" key="6">
    <source>
        <dbReference type="Proteomes" id="UP000557193"/>
    </source>
</evidence>
<evidence type="ECO:0000313" key="5">
    <source>
        <dbReference type="EMBL" id="MBB6340477.1"/>
    </source>
</evidence>
<dbReference type="AlphaFoldDB" id="A0A7X0BPV7"/>
<accession>A0A7X0BPV7</accession>
<gene>
    <name evidence="5" type="ORF">HNP49_000627</name>
</gene>
<dbReference type="Gene3D" id="3.40.190.10">
    <property type="entry name" value="Periplasmic binding protein-like II"/>
    <property type="match status" value="2"/>
</dbReference>
<proteinExistence type="inferred from homology"/>
<feature type="signal peptide" evidence="3">
    <location>
        <begin position="1"/>
        <end position="21"/>
    </location>
</feature>
<evidence type="ECO:0000256" key="2">
    <source>
        <dbReference type="ARBA" id="ARBA00022729"/>
    </source>
</evidence>
<dbReference type="Proteomes" id="UP000557193">
    <property type="component" value="Unassembled WGS sequence"/>
</dbReference>
<feature type="domain" description="Solute-binding protein family 3/N-terminal" evidence="4">
    <location>
        <begin position="30"/>
        <end position="250"/>
    </location>
</feature>
<feature type="chain" id="PRO_5031250347" evidence="3">
    <location>
        <begin position="22"/>
        <end position="268"/>
    </location>
</feature>
<evidence type="ECO:0000256" key="3">
    <source>
        <dbReference type="SAM" id="SignalP"/>
    </source>
</evidence>
<comment type="caution">
    <text evidence="5">The sequence shown here is derived from an EMBL/GenBank/DDBJ whole genome shotgun (WGS) entry which is preliminary data.</text>
</comment>
<keyword evidence="6" id="KW-1185">Reference proteome</keyword>
<dbReference type="Pfam" id="PF00497">
    <property type="entry name" value="SBP_bac_3"/>
    <property type="match status" value="1"/>
</dbReference>
<dbReference type="InterPro" id="IPR001638">
    <property type="entry name" value="Solute-binding_3/MltF_N"/>
</dbReference>
<dbReference type="EMBL" id="JACHLL010000001">
    <property type="protein sequence ID" value="MBB6340477.1"/>
    <property type="molecule type" value="Genomic_DNA"/>
</dbReference>
<comment type="similarity">
    <text evidence="1">Belongs to the bacterial solute-binding protein 3 family.</text>
</comment>
<dbReference type="RefSeq" id="WP_184680531.1">
    <property type="nucleotide sequence ID" value="NZ_JACHLL010000001.1"/>
</dbReference>
<dbReference type="SUPFAM" id="SSF53850">
    <property type="entry name" value="Periplasmic binding protein-like II"/>
    <property type="match status" value="1"/>
</dbReference>
<name>A0A7X0BPV7_9PSED</name>
<organism evidence="5 6">
    <name type="scientific">Pseudomonas fluvialis</name>
    <dbReference type="NCBI Taxonomy" id="1793966"/>
    <lineage>
        <taxon>Bacteria</taxon>
        <taxon>Pseudomonadati</taxon>
        <taxon>Pseudomonadota</taxon>
        <taxon>Gammaproteobacteria</taxon>
        <taxon>Pseudomonadales</taxon>
        <taxon>Pseudomonadaceae</taxon>
        <taxon>Pseudomonas</taxon>
    </lineage>
</organism>
<evidence type="ECO:0000256" key="1">
    <source>
        <dbReference type="ARBA" id="ARBA00010333"/>
    </source>
</evidence>
<keyword evidence="2 3" id="KW-0732">Signal</keyword>
<protein>
    <submittedName>
        <fullName evidence="5">Polar amino acid transport system substrate-binding protein</fullName>
    </submittedName>
</protein>